<dbReference type="Pfam" id="PF01613">
    <property type="entry name" value="Flavin_Reduct"/>
    <property type="match status" value="1"/>
</dbReference>
<comment type="caution">
    <text evidence="3">The sequence shown here is derived from an EMBL/GenBank/DDBJ whole genome shotgun (WGS) entry which is preliminary data.</text>
</comment>
<sequence>MGFTATSFTSVSLNPPLVSFCVGRGGSAWSSLSATPVVGVHVLTAGQEQVARVFATPGIDRFAAYPGPWHPGPHGVPLLDGALAVLVCRVANQVDAGDHAIVVASPVHAWHHDDAEATPLVYHDGAYTDLGTV</sequence>
<dbReference type="Proteomes" id="UP001501444">
    <property type="component" value="Unassembled WGS sequence"/>
</dbReference>
<reference evidence="3 4" key="1">
    <citation type="journal article" date="2019" name="Int. J. Syst. Evol. Microbiol.">
        <title>The Global Catalogue of Microorganisms (GCM) 10K type strain sequencing project: providing services to taxonomists for standard genome sequencing and annotation.</title>
        <authorList>
            <consortium name="The Broad Institute Genomics Platform"/>
            <consortium name="The Broad Institute Genome Sequencing Center for Infectious Disease"/>
            <person name="Wu L."/>
            <person name="Ma J."/>
        </authorList>
    </citation>
    <scope>NUCLEOTIDE SEQUENCE [LARGE SCALE GENOMIC DNA]</scope>
    <source>
        <strain evidence="3 4">JCM 3272</strain>
    </source>
</reference>
<dbReference type="InterPro" id="IPR002563">
    <property type="entry name" value="Flavin_Rdtase-like_dom"/>
</dbReference>
<dbReference type="Gene3D" id="2.30.110.10">
    <property type="entry name" value="Electron Transport, Fmn-binding Protein, Chain A"/>
    <property type="match status" value="1"/>
</dbReference>
<evidence type="ECO:0000256" key="1">
    <source>
        <dbReference type="ARBA" id="ARBA00023002"/>
    </source>
</evidence>
<dbReference type="EMBL" id="BAAARV010000142">
    <property type="protein sequence ID" value="GAA2395166.1"/>
    <property type="molecule type" value="Genomic_DNA"/>
</dbReference>
<dbReference type="SUPFAM" id="SSF50475">
    <property type="entry name" value="FMN-binding split barrel"/>
    <property type="match status" value="1"/>
</dbReference>
<dbReference type="PANTHER" id="PTHR30466">
    <property type="entry name" value="FLAVIN REDUCTASE"/>
    <property type="match status" value="1"/>
</dbReference>
<organism evidence="3 4">
    <name type="scientific">Dactylosporangium salmoneum</name>
    <dbReference type="NCBI Taxonomy" id="53361"/>
    <lineage>
        <taxon>Bacteria</taxon>
        <taxon>Bacillati</taxon>
        <taxon>Actinomycetota</taxon>
        <taxon>Actinomycetes</taxon>
        <taxon>Micromonosporales</taxon>
        <taxon>Micromonosporaceae</taxon>
        <taxon>Dactylosporangium</taxon>
    </lineage>
</organism>
<accession>A0ABN3I599</accession>
<evidence type="ECO:0000313" key="3">
    <source>
        <dbReference type="EMBL" id="GAA2395166.1"/>
    </source>
</evidence>
<gene>
    <name evidence="3" type="ORF">GCM10010170_109690</name>
</gene>
<proteinExistence type="predicted"/>
<evidence type="ECO:0000259" key="2">
    <source>
        <dbReference type="SMART" id="SM00903"/>
    </source>
</evidence>
<feature type="domain" description="Flavin reductase like" evidence="2">
    <location>
        <begin position="1"/>
        <end position="129"/>
    </location>
</feature>
<keyword evidence="4" id="KW-1185">Reference proteome</keyword>
<dbReference type="InterPro" id="IPR012349">
    <property type="entry name" value="Split_barrel_FMN-bd"/>
</dbReference>
<dbReference type="InterPro" id="IPR050268">
    <property type="entry name" value="NADH-dep_flavin_reductase"/>
</dbReference>
<dbReference type="PANTHER" id="PTHR30466:SF1">
    <property type="entry name" value="FMN REDUCTASE (NADH) RUTF"/>
    <property type="match status" value="1"/>
</dbReference>
<protein>
    <recommendedName>
        <fullName evidence="2">Flavin reductase like domain-containing protein</fullName>
    </recommendedName>
</protein>
<keyword evidence="1" id="KW-0560">Oxidoreductase</keyword>
<evidence type="ECO:0000313" key="4">
    <source>
        <dbReference type="Proteomes" id="UP001501444"/>
    </source>
</evidence>
<dbReference type="SMART" id="SM00903">
    <property type="entry name" value="Flavin_Reduct"/>
    <property type="match status" value="1"/>
</dbReference>
<name>A0ABN3I599_9ACTN</name>